<evidence type="ECO:0000313" key="1">
    <source>
        <dbReference type="EMBL" id="STV05704.1"/>
    </source>
</evidence>
<organism evidence="1 2">
    <name type="scientific">Klebsiella pneumoniae</name>
    <dbReference type="NCBI Taxonomy" id="573"/>
    <lineage>
        <taxon>Bacteria</taxon>
        <taxon>Pseudomonadati</taxon>
        <taxon>Pseudomonadota</taxon>
        <taxon>Gammaproteobacteria</taxon>
        <taxon>Enterobacterales</taxon>
        <taxon>Enterobacteriaceae</taxon>
        <taxon>Klebsiella/Raoultella group</taxon>
        <taxon>Klebsiella</taxon>
        <taxon>Klebsiella pneumoniae complex</taxon>
    </lineage>
</organism>
<protein>
    <submittedName>
        <fullName evidence="1">Uncharacterized protein</fullName>
    </submittedName>
</protein>
<reference evidence="1 2" key="1">
    <citation type="submission" date="2018-06" db="EMBL/GenBank/DDBJ databases">
        <authorList>
            <consortium name="Pathogen Informatics"/>
            <person name="Doyle S."/>
        </authorList>
    </citation>
    <scope>NUCLEOTIDE SEQUENCE [LARGE SCALE GENOMIC DNA]</scope>
    <source>
        <strain evidence="1 2">NCTC5053</strain>
    </source>
</reference>
<dbReference type="EMBL" id="UGMN01000004">
    <property type="protein sequence ID" value="STV05704.1"/>
    <property type="molecule type" value="Genomic_DNA"/>
</dbReference>
<gene>
    <name evidence="1" type="ORF">NCTC5053_01791</name>
</gene>
<accession>A0A378AES1</accession>
<proteinExistence type="predicted"/>
<sequence length="146" mass="16694">MPRDGLMNLTKRINLMEKITDVLNELGKVTCRDLAKYFDLSAPEMLARLLVLEKEGKAQNLNGRWMTGGTKEPAQLSHNLTELDMKLLHSVPVGVWFEWQSLVGTVDRPHYRCGRLVEAGFLNLKVTNPDCPYHSTQFLKLREVSR</sequence>
<evidence type="ECO:0000313" key="2">
    <source>
        <dbReference type="Proteomes" id="UP000254387"/>
    </source>
</evidence>
<dbReference type="Proteomes" id="UP000254387">
    <property type="component" value="Unassembled WGS sequence"/>
</dbReference>
<name>A0A378AES1_KLEPN</name>
<dbReference type="AlphaFoldDB" id="A0A378AES1"/>